<evidence type="ECO:0000313" key="9">
    <source>
        <dbReference type="Proteomes" id="UP000824890"/>
    </source>
</evidence>
<feature type="transmembrane region" description="Helical" evidence="6">
    <location>
        <begin position="196"/>
        <end position="216"/>
    </location>
</feature>
<proteinExistence type="inferred from homology"/>
<evidence type="ECO:0000313" key="8">
    <source>
        <dbReference type="EMBL" id="KAH0871184.1"/>
    </source>
</evidence>
<feature type="domain" description="Fatty acid hydroxylase" evidence="7">
    <location>
        <begin position="159"/>
        <end position="286"/>
    </location>
</feature>
<sequence>MDVNHQSITRYSRSSFFTMAAGLSTTVTFNPLHRSFSSSSSVRLHHPRSLTGLPSSLRFRGFSVCYVVEEQRQSSPVDNDERLESSNAIDPELLALRLAEKLERKKSERFTYLIAAVMSSFGITSMAVMAVYYRFSWQMEGGAIPMSEMFGTFALSVGAAVGMEFWARWAHRALWHASLWNMHESHHKPREGPFELNDVFAIINAVPAISLLSYGFFNKGLVPGLCFGAGLGITVFGIAYMFVHDGLVHKRFPVGPIADVPYLRKVAAAHQLHHTDKFDGVPYGLFLGPKELEEVGGNEELDKEISRRIKLYKKSSSS</sequence>
<evidence type="ECO:0000256" key="4">
    <source>
        <dbReference type="ARBA" id="ARBA00023002"/>
    </source>
</evidence>
<gene>
    <name evidence="8" type="ORF">HID58_078206</name>
</gene>
<dbReference type="InterPro" id="IPR045019">
    <property type="entry name" value="BETA-OHASE-like"/>
</dbReference>
<name>A0ABQ7YT79_BRANA</name>
<feature type="transmembrane region" description="Helical" evidence="6">
    <location>
        <begin position="153"/>
        <end position="175"/>
    </location>
</feature>
<dbReference type="PANTHER" id="PTHR31899:SF9">
    <property type="entry name" value="BETA-CAROTENE 3-HYDROXYLASE 1, CHLOROPLASTIC"/>
    <property type="match status" value="1"/>
</dbReference>
<evidence type="ECO:0000256" key="1">
    <source>
        <dbReference type="ARBA" id="ARBA00004508"/>
    </source>
</evidence>
<comment type="subcellular location">
    <subcellularLocation>
        <location evidence="1">Plastid</location>
        <location evidence="1">Chloroplast membrane</location>
        <topology evidence="1">Multi-pass membrane protein</topology>
    </subcellularLocation>
</comment>
<evidence type="ECO:0000256" key="6">
    <source>
        <dbReference type="SAM" id="Phobius"/>
    </source>
</evidence>
<keyword evidence="6" id="KW-1133">Transmembrane helix</keyword>
<dbReference type="Pfam" id="PF04116">
    <property type="entry name" value="FA_hydroxylase"/>
    <property type="match status" value="1"/>
</dbReference>
<evidence type="ECO:0000256" key="5">
    <source>
        <dbReference type="ARBA" id="ARBA00026097"/>
    </source>
</evidence>
<comment type="caution">
    <text evidence="8">The sequence shown here is derived from an EMBL/GenBank/DDBJ whole genome shotgun (WGS) entry which is preliminary data.</text>
</comment>
<organism evidence="8 9">
    <name type="scientific">Brassica napus</name>
    <name type="common">Rape</name>
    <dbReference type="NCBI Taxonomy" id="3708"/>
    <lineage>
        <taxon>Eukaryota</taxon>
        <taxon>Viridiplantae</taxon>
        <taxon>Streptophyta</taxon>
        <taxon>Embryophyta</taxon>
        <taxon>Tracheophyta</taxon>
        <taxon>Spermatophyta</taxon>
        <taxon>Magnoliopsida</taxon>
        <taxon>eudicotyledons</taxon>
        <taxon>Gunneridae</taxon>
        <taxon>Pentapetalae</taxon>
        <taxon>rosids</taxon>
        <taxon>malvids</taxon>
        <taxon>Brassicales</taxon>
        <taxon>Brassicaceae</taxon>
        <taxon>Brassiceae</taxon>
        <taxon>Brassica</taxon>
    </lineage>
</organism>
<protein>
    <recommendedName>
        <fullName evidence="5">beta-carotene 3-hydroxylase</fullName>
        <ecNumber evidence="5">1.14.15.24</ecNumber>
    </recommendedName>
</protein>
<keyword evidence="6" id="KW-0472">Membrane</keyword>
<dbReference type="EMBL" id="JAGKQM010000017">
    <property type="protein sequence ID" value="KAH0871184.1"/>
    <property type="molecule type" value="Genomic_DNA"/>
</dbReference>
<reference evidence="8 9" key="1">
    <citation type="submission" date="2021-05" db="EMBL/GenBank/DDBJ databases">
        <title>Genome Assembly of Synthetic Allotetraploid Brassica napus Reveals Homoeologous Exchanges between Subgenomes.</title>
        <authorList>
            <person name="Davis J.T."/>
        </authorList>
    </citation>
    <scope>NUCLEOTIDE SEQUENCE [LARGE SCALE GENOMIC DNA]</scope>
    <source>
        <strain evidence="9">cv. Da-Ae</strain>
        <tissue evidence="8">Seedling</tissue>
    </source>
</reference>
<keyword evidence="4" id="KW-0560">Oxidoreductase</keyword>
<comment type="similarity">
    <text evidence="2">Belongs to the sterol desaturase family.</text>
</comment>
<dbReference type="PANTHER" id="PTHR31899">
    <property type="entry name" value="BETA-CAROTENE 3-HYDROXYLASE 1, CHLOROPLASTIC"/>
    <property type="match status" value="1"/>
</dbReference>
<evidence type="ECO:0000256" key="2">
    <source>
        <dbReference type="ARBA" id="ARBA00009324"/>
    </source>
</evidence>
<evidence type="ECO:0000259" key="7">
    <source>
        <dbReference type="Pfam" id="PF04116"/>
    </source>
</evidence>
<dbReference type="InterPro" id="IPR006694">
    <property type="entry name" value="Fatty_acid_hydroxylase"/>
</dbReference>
<feature type="transmembrane region" description="Helical" evidence="6">
    <location>
        <begin position="222"/>
        <end position="243"/>
    </location>
</feature>
<keyword evidence="3" id="KW-0125">Carotenoid biosynthesis</keyword>
<dbReference type="Proteomes" id="UP000824890">
    <property type="component" value="Unassembled WGS sequence"/>
</dbReference>
<keyword evidence="9" id="KW-1185">Reference proteome</keyword>
<keyword evidence="6" id="KW-0812">Transmembrane</keyword>
<dbReference type="EC" id="1.14.15.24" evidence="5"/>
<evidence type="ECO:0000256" key="3">
    <source>
        <dbReference type="ARBA" id="ARBA00022746"/>
    </source>
</evidence>
<accession>A0ABQ7YT79</accession>
<feature type="transmembrane region" description="Helical" evidence="6">
    <location>
        <begin position="110"/>
        <end position="133"/>
    </location>
</feature>